<feature type="domain" description="CMP/dCMP-type deaminase" evidence="18">
    <location>
        <begin position="15"/>
        <end position="137"/>
    </location>
</feature>
<evidence type="ECO:0000259" key="18">
    <source>
        <dbReference type="PROSITE" id="PS51747"/>
    </source>
</evidence>
<evidence type="ECO:0000256" key="11">
    <source>
        <dbReference type="ARBA" id="ARBA00023268"/>
    </source>
</evidence>
<comment type="cofactor">
    <cofactor evidence="14 17">
        <name>Zn(2+)</name>
        <dbReference type="ChEBI" id="CHEBI:29105"/>
    </cofactor>
    <text evidence="14 17">Binds 1 zinc ion.</text>
</comment>
<proteinExistence type="inferred from homology"/>
<keyword evidence="20" id="KW-1185">Reference proteome</keyword>
<evidence type="ECO:0000313" key="20">
    <source>
        <dbReference type="Proteomes" id="UP000449710"/>
    </source>
</evidence>
<dbReference type="InterPro" id="IPR016193">
    <property type="entry name" value="Cytidine_deaminase-like"/>
</dbReference>
<keyword evidence="14" id="KW-0686">Riboflavin biosynthesis</keyword>
<feature type="binding site" evidence="17">
    <location>
        <position position="98"/>
    </location>
    <ligand>
        <name>Zn(2+)</name>
        <dbReference type="ChEBI" id="CHEBI:29105"/>
        <note>catalytic</note>
    </ligand>
</feature>
<feature type="binding site" evidence="16">
    <location>
        <position position="198"/>
    </location>
    <ligand>
        <name>substrate</name>
    </ligand>
</feature>
<evidence type="ECO:0000256" key="9">
    <source>
        <dbReference type="ARBA" id="ARBA00022857"/>
    </source>
</evidence>
<dbReference type="GO" id="GO:0009231">
    <property type="term" value="P:riboflavin biosynthetic process"/>
    <property type="evidence" value="ECO:0007669"/>
    <property type="project" value="UniProtKB-KW"/>
</dbReference>
<dbReference type="Proteomes" id="UP000449710">
    <property type="component" value="Unassembled WGS sequence"/>
</dbReference>
<gene>
    <name evidence="19" type="primary">ribD</name>
    <name evidence="19" type="ORF">ISALK_05805</name>
</gene>
<dbReference type="PANTHER" id="PTHR38011:SF7">
    <property type="entry name" value="2,5-DIAMINO-6-RIBOSYLAMINO-4(3H)-PYRIMIDINONE 5'-PHOSPHATE REDUCTASE"/>
    <property type="match status" value="1"/>
</dbReference>
<comment type="function">
    <text evidence="1 14">Converts 2,5-diamino-6-(ribosylamino)-4(3h)-pyrimidinone 5'-phosphate into 5-amino-6-(ribosylamino)-2,4(1h,3h)-pyrimidinedione 5'-phosphate.</text>
</comment>
<evidence type="ECO:0000256" key="4">
    <source>
        <dbReference type="ARBA" id="ARBA00005259"/>
    </source>
</evidence>
<evidence type="ECO:0000256" key="17">
    <source>
        <dbReference type="PIRSR" id="PIRSR006769-3"/>
    </source>
</evidence>
<dbReference type="NCBIfam" id="TIGR00227">
    <property type="entry name" value="ribD_Cterm"/>
    <property type="match status" value="1"/>
</dbReference>
<dbReference type="InterPro" id="IPR002734">
    <property type="entry name" value="RibDG_C"/>
</dbReference>
<comment type="similarity">
    <text evidence="4 14">In the N-terminal section; belongs to the cytidine and deoxycytidylate deaminase family.</text>
</comment>
<feature type="binding site" evidence="16">
    <location>
        <position position="309"/>
    </location>
    <ligand>
        <name>substrate</name>
    </ligand>
</feature>
<dbReference type="Gene3D" id="3.40.140.10">
    <property type="entry name" value="Cytidine Deaminase, domain 2"/>
    <property type="match status" value="1"/>
</dbReference>
<feature type="binding site" evidence="17">
    <location>
        <position position="89"/>
    </location>
    <ligand>
        <name>Zn(2+)</name>
        <dbReference type="ChEBI" id="CHEBI:29105"/>
        <note>catalytic</note>
    </ligand>
</feature>
<dbReference type="GO" id="GO:0008703">
    <property type="term" value="F:5-amino-6-(5-phosphoribosylamino)uracil reductase activity"/>
    <property type="evidence" value="ECO:0007669"/>
    <property type="project" value="UniProtKB-EC"/>
</dbReference>
<dbReference type="InterPro" id="IPR011549">
    <property type="entry name" value="RibD_C"/>
</dbReference>
<keyword evidence="10 14" id="KW-0560">Oxidoreductase</keyword>
<dbReference type="GO" id="GO:0046872">
    <property type="term" value="F:metal ion binding"/>
    <property type="evidence" value="ECO:0007669"/>
    <property type="project" value="UniProtKB-KW"/>
</dbReference>
<dbReference type="InterPro" id="IPR050765">
    <property type="entry name" value="Riboflavin_Biosynth_HTPR"/>
</dbReference>
<comment type="pathway">
    <text evidence="2 14">Cofactor biosynthesis; riboflavin biosynthesis; 5-amino-6-(D-ribitylamino)uracil from GTP: step 2/4.</text>
</comment>
<evidence type="ECO:0000256" key="1">
    <source>
        <dbReference type="ARBA" id="ARBA00002151"/>
    </source>
</evidence>
<dbReference type="PIRSF" id="PIRSF006769">
    <property type="entry name" value="RibD"/>
    <property type="match status" value="1"/>
</dbReference>
<feature type="binding site" evidence="16">
    <location>
        <position position="221"/>
    </location>
    <ligand>
        <name>NADP(+)</name>
        <dbReference type="ChEBI" id="CHEBI:58349"/>
    </ligand>
</feature>
<accession>A0AA43XKI9</accession>
<sequence length="378" mass="42229">MDQQDQQEQQEQQEQRDQQYMRQAMELAEKARGRTSPNPLVGALIVKEGKVIGKGYHKKHGDHHAEVNAFNSTKEKAEGATLYVTLEPCFHYGNTPPCVDRVIEEGIRRVVIGLKDPNPLVGGKSIEKLKKRGIEVREGVLEEVLKEQNRIFLEYIQTQKPYTVIKTAMSLDGKIATSSGESQWITGEKARAYVHTLRDQMSGIMVGVGTVIEDDPSLTTRLQDQKGKDPHRIVVDTRGRIPLTAKILHLDSEAKTIIASTELMEEDKKKALEDLGATVLMSPIKNERVDLKHLFDKLGEQKIDSVLVEGGATLNFSLVEEALVHRIISFIAPKIIGGESAKTPIGGRGILRMEDVITLNNLQYKHFGQDLMIQGDIR</sequence>
<comment type="catalytic activity">
    <reaction evidence="13 14">
        <text>2,5-diamino-6-hydroxy-4-(5-phosphoribosylamino)-pyrimidine + H2O + H(+) = 5-amino-6-(5-phospho-D-ribosylamino)uracil + NH4(+)</text>
        <dbReference type="Rhea" id="RHEA:21868"/>
        <dbReference type="ChEBI" id="CHEBI:15377"/>
        <dbReference type="ChEBI" id="CHEBI:15378"/>
        <dbReference type="ChEBI" id="CHEBI:28938"/>
        <dbReference type="ChEBI" id="CHEBI:58453"/>
        <dbReference type="ChEBI" id="CHEBI:58614"/>
        <dbReference type="EC" id="3.5.4.26"/>
    </reaction>
</comment>
<keyword evidence="11" id="KW-0511">Multifunctional enzyme</keyword>
<dbReference type="SUPFAM" id="SSF53597">
    <property type="entry name" value="Dihydrofolate reductase-like"/>
    <property type="match status" value="1"/>
</dbReference>
<dbReference type="Gene3D" id="3.40.430.10">
    <property type="entry name" value="Dihydrofolate Reductase, subunit A"/>
    <property type="match status" value="1"/>
</dbReference>
<dbReference type="InterPro" id="IPR004794">
    <property type="entry name" value="Eubact_RibD"/>
</dbReference>
<feature type="binding site" evidence="16">
    <location>
        <position position="214"/>
    </location>
    <ligand>
        <name>NADP(+)</name>
        <dbReference type="ChEBI" id="CHEBI:58349"/>
    </ligand>
</feature>
<dbReference type="Pfam" id="PF00383">
    <property type="entry name" value="dCMP_cyt_deam_1"/>
    <property type="match status" value="1"/>
</dbReference>
<reference evidence="19 20" key="1">
    <citation type="submission" date="2019-04" db="EMBL/GenBank/DDBJ databases">
        <title>Isachenkonia alkalipeptolytica gen. nov. sp. nov. a new anaerobic, alkiliphilic organothrophic bacterium capable to reduce synthesized ferrihydrite isolated from a soda lake.</title>
        <authorList>
            <person name="Toshchakov S.V."/>
            <person name="Zavarzina D.G."/>
            <person name="Zhilina T.N."/>
            <person name="Kostrikina N.A."/>
            <person name="Kublanov I.V."/>
        </authorList>
    </citation>
    <scope>NUCLEOTIDE SEQUENCE [LARGE SCALE GENOMIC DNA]</scope>
    <source>
        <strain evidence="19 20">Z-1701</strain>
    </source>
</reference>
<organism evidence="19 20">
    <name type="scientific">Isachenkonia alkalipeptolytica</name>
    <dbReference type="NCBI Taxonomy" id="2565777"/>
    <lineage>
        <taxon>Bacteria</taxon>
        <taxon>Bacillati</taxon>
        <taxon>Bacillota</taxon>
        <taxon>Clostridia</taxon>
        <taxon>Eubacteriales</taxon>
        <taxon>Clostridiaceae</taxon>
        <taxon>Isachenkonia</taxon>
    </lineage>
</organism>
<feature type="active site" description="Proton donor" evidence="15">
    <location>
        <position position="66"/>
    </location>
</feature>
<dbReference type="GO" id="GO:0050661">
    <property type="term" value="F:NADP binding"/>
    <property type="evidence" value="ECO:0007669"/>
    <property type="project" value="InterPro"/>
</dbReference>
<feature type="binding site" evidence="16">
    <location>
        <position position="210"/>
    </location>
    <ligand>
        <name>NADP(+)</name>
        <dbReference type="ChEBI" id="CHEBI:58349"/>
    </ligand>
</feature>
<feature type="binding site" evidence="16">
    <location>
        <position position="237"/>
    </location>
    <ligand>
        <name>NADP(+)</name>
        <dbReference type="ChEBI" id="CHEBI:58349"/>
    </ligand>
</feature>
<dbReference type="FunFam" id="3.40.140.10:FF:000025">
    <property type="entry name" value="Riboflavin biosynthesis protein RibD"/>
    <property type="match status" value="1"/>
</dbReference>
<dbReference type="AlphaFoldDB" id="A0AA43XKI9"/>
<evidence type="ECO:0000256" key="3">
    <source>
        <dbReference type="ARBA" id="ARBA00004910"/>
    </source>
</evidence>
<feature type="binding site" evidence="16">
    <location>
        <begin position="311"/>
        <end position="317"/>
    </location>
    <ligand>
        <name>NADP(+)</name>
        <dbReference type="ChEBI" id="CHEBI:58349"/>
    </ligand>
</feature>
<evidence type="ECO:0000256" key="7">
    <source>
        <dbReference type="ARBA" id="ARBA00022801"/>
    </source>
</evidence>
<evidence type="ECO:0000256" key="16">
    <source>
        <dbReference type="PIRSR" id="PIRSR006769-2"/>
    </source>
</evidence>
<comment type="caution">
    <text evidence="19">The sequence shown here is derived from an EMBL/GenBank/DDBJ whole genome shotgun (WGS) entry which is preliminary data.</text>
</comment>
<evidence type="ECO:0000256" key="10">
    <source>
        <dbReference type="ARBA" id="ARBA00023002"/>
    </source>
</evidence>
<evidence type="ECO:0000256" key="8">
    <source>
        <dbReference type="ARBA" id="ARBA00022833"/>
    </source>
</evidence>
<keyword evidence="9 14" id="KW-0521">NADP</keyword>
<evidence type="ECO:0000256" key="13">
    <source>
        <dbReference type="ARBA" id="ARBA00049886"/>
    </source>
</evidence>
<dbReference type="GO" id="GO:0008835">
    <property type="term" value="F:diaminohydroxyphosphoribosylaminopyrimidine deaminase activity"/>
    <property type="evidence" value="ECO:0007669"/>
    <property type="project" value="UniProtKB-EC"/>
</dbReference>
<feature type="binding site" evidence="16">
    <location>
        <position position="182"/>
    </location>
    <ligand>
        <name>substrate</name>
    </ligand>
</feature>
<comment type="similarity">
    <text evidence="5 14">In the C-terminal section; belongs to the HTP reductase family.</text>
</comment>
<dbReference type="PROSITE" id="PS51747">
    <property type="entry name" value="CYT_DCMP_DEAMINASES_2"/>
    <property type="match status" value="1"/>
</dbReference>
<dbReference type="NCBIfam" id="TIGR00326">
    <property type="entry name" value="eubact_ribD"/>
    <property type="match status" value="1"/>
</dbReference>
<dbReference type="EC" id="1.1.1.193" evidence="14"/>
<feature type="binding site" evidence="16">
    <location>
        <position position="168"/>
    </location>
    <ligand>
        <name>NADP(+)</name>
        <dbReference type="ChEBI" id="CHEBI:58349"/>
    </ligand>
</feature>
<dbReference type="Pfam" id="PF01872">
    <property type="entry name" value="RibD_C"/>
    <property type="match status" value="1"/>
</dbReference>
<feature type="binding site" evidence="17">
    <location>
        <position position="64"/>
    </location>
    <ligand>
        <name>Zn(2+)</name>
        <dbReference type="ChEBI" id="CHEBI:29105"/>
        <note>catalytic</note>
    </ligand>
</feature>
<evidence type="ECO:0000313" key="19">
    <source>
        <dbReference type="EMBL" id="NBG88011.1"/>
    </source>
</evidence>
<keyword evidence="8 14" id="KW-0862">Zinc</keyword>
<evidence type="ECO:0000256" key="14">
    <source>
        <dbReference type="PIRNR" id="PIRNR006769"/>
    </source>
</evidence>
<dbReference type="PANTHER" id="PTHR38011">
    <property type="entry name" value="DIHYDROFOLATE REDUCTASE FAMILY PROTEIN (AFU_ORTHOLOGUE AFUA_8G06820)"/>
    <property type="match status" value="1"/>
</dbReference>
<dbReference type="EMBL" id="SUMG01000005">
    <property type="protein sequence ID" value="NBG88011.1"/>
    <property type="molecule type" value="Genomic_DNA"/>
</dbReference>
<dbReference type="SUPFAM" id="SSF53927">
    <property type="entry name" value="Cytidine deaminase-like"/>
    <property type="match status" value="1"/>
</dbReference>
<comment type="pathway">
    <text evidence="3 14">Cofactor biosynthesis; riboflavin biosynthesis; 5-amino-6-(D-ribitylamino)uracil from GTP: step 3/4.</text>
</comment>
<evidence type="ECO:0000256" key="2">
    <source>
        <dbReference type="ARBA" id="ARBA00004882"/>
    </source>
</evidence>
<dbReference type="InterPro" id="IPR002125">
    <property type="entry name" value="CMP_dCMP_dom"/>
</dbReference>
<feature type="binding site" evidence="16">
    <location>
        <position position="184"/>
    </location>
    <ligand>
        <name>NADP(+)</name>
        <dbReference type="ChEBI" id="CHEBI:58349"/>
    </ligand>
</feature>
<dbReference type="EC" id="3.5.4.26" evidence="14"/>
<feature type="binding site" evidence="16">
    <location>
        <position position="218"/>
    </location>
    <ligand>
        <name>substrate</name>
    </ligand>
</feature>
<evidence type="ECO:0000256" key="12">
    <source>
        <dbReference type="ARBA" id="ARBA00049861"/>
    </source>
</evidence>
<name>A0AA43XKI9_9CLOT</name>
<keyword evidence="6 14" id="KW-0479">Metal-binding</keyword>
<evidence type="ECO:0000256" key="5">
    <source>
        <dbReference type="ARBA" id="ARBA00007417"/>
    </source>
</evidence>
<comment type="catalytic activity">
    <reaction evidence="12 14">
        <text>5-amino-6-(5-phospho-D-ribitylamino)uracil + NADP(+) = 5-amino-6-(5-phospho-D-ribosylamino)uracil + NADPH + H(+)</text>
        <dbReference type="Rhea" id="RHEA:17845"/>
        <dbReference type="ChEBI" id="CHEBI:15378"/>
        <dbReference type="ChEBI" id="CHEBI:57783"/>
        <dbReference type="ChEBI" id="CHEBI:58349"/>
        <dbReference type="ChEBI" id="CHEBI:58421"/>
        <dbReference type="ChEBI" id="CHEBI:58453"/>
        <dbReference type="EC" id="1.1.1.193"/>
    </reaction>
</comment>
<dbReference type="InterPro" id="IPR024072">
    <property type="entry name" value="DHFR-like_dom_sf"/>
</dbReference>
<evidence type="ECO:0000256" key="15">
    <source>
        <dbReference type="PIRSR" id="PIRSR006769-1"/>
    </source>
</evidence>
<evidence type="ECO:0000256" key="6">
    <source>
        <dbReference type="ARBA" id="ARBA00022723"/>
    </source>
</evidence>
<dbReference type="CDD" id="cd01284">
    <property type="entry name" value="Riboflavin_deaminase-reductase"/>
    <property type="match status" value="1"/>
</dbReference>
<protein>
    <recommendedName>
        <fullName evidence="14">Riboflavin biosynthesis protein RibD</fullName>
    </recommendedName>
    <domain>
        <recommendedName>
            <fullName evidence="14">Diaminohydroxyphosphoribosylaminopyrimidine deaminase</fullName>
            <shortName evidence="14">DRAP deaminase</shortName>
            <ecNumber evidence="14">3.5.4.26</ecNumber>
        </recommendedName>
        <alternativeName>
            <fullName evidence="14">Riboflavin-specific deaminase</fullName>
        </alternativeName>
    </domain>
    <domain>
        <recommendedName>
            <fullName evidence="14">5-amino-6-(5-phosphoribosylamino)uracil reductase</fullName>
            <ecNumber evidence="14">1.1.1.193</ecNumber>
        </recommendedName>
        <alternativeName>
            <fullName evidence="14">HTP reductase</fullName>
        </alternativeName>
    </domain>
</protein>
<keyword evidence="7 14" id="KW-0378">Hydrolase</keyword>